<keyword evidence="8" id="KW-1185">Reference proteome</keyword>
<keyword evidence="5" id="KW-0539">Nucleus</keyword>
<dbReference type="InterPro" id="IPR001471">
    <property type="entry name" value="AP2/ERF_dom"/>
</dbReference>
<dbReference type="Proteomes" id="UP001603857">
    <property type="component" value="Unassembled WGS sequence"/>
</dbReference>
<evidence type="ECO:0000259" key="6">
    <source>
        <dbReference type="PROSITE" id="PS51032"/>
    </source>
</evidence>
<dbReference type="InterPro" id="IPR050913">
    <property type="entry name" value="AP2/ERF_ERF"/>
</dbReference>
<feature type="domain" description="AP2/ERF" evidence="6">
    <location>
        <begin position="58"/>
        <end position="125"/>
    </location>
</feature>
<dbReference type="InterPro" id="IPR016177">
    <property type="entry name" value="DNA-bd_dom_sf"/>
</dbReference>
<dbReference type="AlphaFoldDB" id="A0ABD1LCF5"/>
<keyword evidence="3" id="KW-0238">DNA-binding</keyword>
<keyword evidence="2" id="KW-0805">Transcription regulation</keyword>
<dbReference type="SUPFAM" id="SSF54171">
    <property type="entry name" value="DNA-binding domain"/>
    <property type="match status" value="1"/>
</dbReference>
<evidence type="ECO:0000256" key="3">
    <source>
        <dbReference type="ARBA" id="ARBA00023125"/>
    </source>
</evidence>
<accession>A0ABD1LCF5</accession>
<protein>
    <recommendedName>
        <fullName evidence="6">AP2/ERF domain-containing protein</fullName>
    </recommendedName>
</protein>
<dbReference type="PANTHER" id="PTHR31194">
    <property type="entry name" value="SHN SHINE , DNA BINDING / TRANSCRIPTION FACTOR"/>
    <property type="match status" value="1"/>
</dbReference>
<proteinExistence type="predicted"/>
<dbReference type="PANTHER" id="PTHR31194:SF202">
    <property type="entry name" value="ETHYLENE-RESPONSIVE TRANSCRIPTION FACTOR ERF070"/>
    <property type="match status" value="1"/>
</dbReference>
<dbReference type="PROSITE" id="PS51032">
    <property type="entry name" value="AP2_ERF"/>
    <property type="match status" value="1"/>
</dbReference>
<organism evidence="7 8">
    <name type="scientific">Flemingia macrophylla</name>
    <dbReference type="NCBI Taxonomy" id="520843"/>
    <lineage>
        <taxon>Eukaryota</taxon>
        <taxon>Viridiplantae</taxon>
        <taxon>Streptophyta</taxon>
        <taxon>Embryophyta</taxon>
        <taxon>Tracheophyta</taxon>
        <taxon>Spermatophyta</taxon>
        <taxon>Magnoliopsida</taxon>
        <taxon>eudicotyledons</taxon>
        <taxon>Gunneridae</taxon>
        <taxon>Pentapetalae</taxon>
        <taxon>rosids</taxon>
        <taxon>fabids</taxon>
        <taxon>Fabales</taxon>
        <taxon>Fabaceae</taxon>
        <taxon>Papilionoideae</taxon>
        <taxon>50 kb inversion clade</taxon>
        <taxon>NPAAA clade</taxon>
        <taxon>indigoferoid/millettioid clade</taxon>
        <taxon>Phaseoleae</taxon>
        <taxon>Flemingia</taxon>
    </lineage>
</organism>
<evidence type="ECO:0000313" key="8">
    <source>
        <dbReference type="Proteomes" id="UP001603857"/>
    </source>
</evidence>
<evidence type="ECO:0000256" key="5">
    <source>
        <dbReference type="ARBA" id="ARBA00023242"/>
    </source>
</evidence>
<evidence type="ECO:0000256" key="4">
    <source>
        <dbReference type="ARBA" id="ARBA00023163"/>
    </source>
</evidence>
<sequence>MNTLRKIRIVYTDPDATDYSSEEDTRLLSHGYELNGCSKRVVKEMFPCMPSKLHTENSSQGNINSEKIKACSGSFASRRNRKSSSVYRGGVRIWLGTFDTEEEAGMACERKKIEFESSLLALSKKGALASSDSAQEVLFHPSPSSVLDVSTTKAPLDVRDGSVKEKVIVEANEGGNDVEPDYSEDDSIQYLLDEPVVPSLVGHDLYLNEVEKGPMLLGNEFCNFLDNDIEDGSMWNVKHEEGSILSPVDSAFDELAWIDETLNWECY</sequence>
<reference evidence="7 8" key="1">
    <citation type="submission" date="2024-08" db="EMBL/GenBank/DDBJ databases">
        <title>Insights into the chromosomal genome structure of Flemingia macrophylla.</title>
        <authorList>
            <person name="Ding Y."/>
            <person name="Zhao Y."/>
            <person name="Bi W."/>
            <person name="Wu M."/>
            <person name="Zhao G."/>
            <person name="Gong Y."/>
            <person name="Li W."/>
            <person name="Zhang P."/>
        </authorList>
    </citation>
    <scope>NUCLEOTIDE SEQUENCE [LARGE SCALE GENOMIC DNA]</scope>
    <source>
        <strain evidence="7">DYQJB</strain>
        <tissue evidence="7">Leaf</tissue>
    </source>
</reference>
<dbReference type="EMBL" id="JBGMDY010000010">
    <property type="protein sequence ID" value="KAL2321204.1"/>
    <property type="molecule type" value="Genomic_DNA"/>
</dbReference>
<comment type="caution">
    <text evidence="7">The sequence shown here is derived from an EMBL/GenBank/DDBJ whole genome shotgun (WGS) entry which is preliminary data.</text>
</comment>
<dbReference type="GO" id="GO:0003677">
    <property type="term" value="F:DNA binding"/>
    <property type="evidence" value="ECO:0007669"/>
    <property type="project" value="UniProtKB-KW"/>
</dbReference>
<dbReference type="GO" id="GO:0005634">
    <property type="term" value="C:nucleus"/>
    <property type="evidence" value="ECO:0007669"/>
    <property type="project" value="UniProtKB-SubCell"/>
</dbReference>
<evidence type="ECO:0000256" key="2">
    <source>
        <dbReference type="ARBA" id="ARBA00023015"/>
    </source>
</evidence>
<comment type="subcellular location">
    <subcellularLocation>
        <location evidence="1">Nucleus</location>
    </subcellularLocation>
</comment>
<evidence type="ECO:0000256" key="1">
    <source>
        <dbReference type="ARBA" id="ARBA00004123"/>
    </source>
</evidence>
<keyword evidence="4" id="KW-0804">Transcription</keyword>
<gene>
    <name evidence="7" type="ORF">Fmac_030173</name>
</gene>
<name>A0ABD1LCF5_9FABA</name>
<evidence type="ECO:0000313" key="7">
    <source>
        <dbReference type="EMBL" id="KAL2321204.1"/>
    </source>
</evidence>